<dbReference type="InterPro" id="IPR036380">
    <property type="entry name" value="Isochorismatase-like_sf"/>
</dbReference>
<dbReference type="InterPro" id="IPR050272">
    <property type="entry name" value="Isochorismatase-like_hydrls"/>
</dbReference>
<dbReference type="EMBL" id="FRAN01000007">
    <property type="protein sequence ID" value="SHL45720.1"/>
    <property type="molecule type" value="Genomic_DNA"/>
</dbReference>
<dbReference type="OrthoDB" id="202119at2157"/>
<dbReference type="CDD" id="cd01014">
    <property type="entry name" value="nicotinamidase_related"/>
    <property type="match status" value="1"/>
</dbReference>
<gene>
    <name evidence="4" type="ORF">SAMN05444342_3846</name>
    <name evidence="3" type="ORF">ZOD2009_00710</name>
</gene>
<keyword evidence="6" id="KW-1185">Reference proteome</keyword>
<accession>E7QNW6</accession>
<name>E7QNW6_HALPU</name>
<dbReference type="PANTHER" id="PTHR43540">
    <property type="entry name" value="PEROXYUREIDOACRYLATE/UREIDOACRYLATE AMIDOHYDROLASE-RELATED"/>
    <property type="match status" value="1"/>
</dbReference>
<evidence type="ECO:0000313" key="5">
    <source>
        <dbReference type="Proteomes" id="UP000003751"/>
    </source>
</evidence>
<dbReference type="AlphaFoldDB" id="E7QNW6"/>
<organism evidence="3 5">
    <name type="scientific">Haladaptatus paucihalophilus DX253</name>
    <dbReference type="NCBI Taxonomy" id="797209"/>
    <lineage>
        <taxon>Archaea</taxon>
        <taxon>Methanobacteriati</taxon>
        <taxon>Methanobacteriota</taxon>
        <taxon>Stenosarchaea group</taxon>
        <taxon>Halobacteria</taxon>
        <taxon>Halobacteriales</taxon>
        <taxon>Haladaptataceae</taxon>
        <taxon>Haladaptatus</taxon>
    </lineage>
</organism>
<evidence type="ECO:0000313" key="4">
    <source>
        <dbReference type="EMBL" id="SHL45720.1"/>
    </source>
</evidence>
<dbReference type="EMBL" id="AEMG01000002">
    <property type="protein sequence ID" value="EFW93619.1"/>
    <property type="molecule type" value="Genomic_DNA"/>
</dbReference>
<dbReference type="Proteomes" id="UP000003751">
    <property type="component" value="Unassembled WGS sequence"/>
</dbReference>
<evidence type="ECO:0000313" key="3">
    <source>
        <dbReference type="EMBL" id="EFW93619.1"/>
    </source>
</evidence>
<reference evidence="3 5" key="1">
    <citation type="journal article" date="2014" name="ISME J.">
        <title>Trehalose/2-sulfotrehalose biosynthesis and glycine-betaine uptake are widely spread mechanisms for osmoadaptation in the Halobacteriales.</title>
        <authorList>
            <person name="Youssef N.H."/>
            <person name="Savage-Ashlock K.N."/>
            <person name="McCully A.L."/>
            <person name="Luedtke B."/>
            <person name="Shaw E.I."/>
            <person name="Hoff W.D."/>
            <person name="Elshahed M.S."/>
        </authorList>
    </citation>
    <scope>NUCLEOTIDE SEQUENCE [LARGE SCALE GENOMIC DNA]</scope>
    <source>
        <strain evidence="3 5">DX253</strain>
    </source>
</reference>
<dbReference type="STRING" id="797209.GCA_000376445_02063"/>
<evidence type="ECO:0000256" key="1">
    <source>
        <dbReference type="ARBA" id="ARBA00022801"/>
    </source>
</evidence>
<keyword evidence="1" id="KW-0378">Hydrolase</keyword>
<proteinExistence type="predicted"/>
<evidence type="ECO:0000313" key="6">
    <source>
        <dbReference type="Proteomes" id="UP000184203"/>
    </source>
</evidence>
<dbReference type="PATRIC" id="fig|797209.4.peg.122"/>
<dbReference type="SUPFAM" id="SSF52499">
    <property type="entry name" value="Isochorismatase-like hydrolases"/>
    <property type="match status" value="1"/>
</dbReference>
<dbReference type="Pfam" id="PF00857">
    <property type="entry name" value="Isochorismatase"/>
    <property type="match status" value="1"/>
</dbReference>
<feature type="domain" description="Isochorismatase-like" evidence="2">
    <location>
        <begin position="12"/>
        <end position="183"/>
    </location>
</feature>
<protein>
    <submittedName>
        <fullName evidence="3">Isochorismatase</fullName>
    </submittedName>
    <submittedName>
        <fullName evidence="4">Nicotinamidase-related amidase</fullName>
    </submittedName>
</protein>
<dbReference type="GO" id="GO:0016787">
    <property type="term" value="F:hydrolase activity"/>
    <property type="evidence" value="ECO:0007669"/>
    <property type="project" value="UniProtKB-KW"/>
</dbReference>
<dbReference type="InterPro" id="IPR000868">
    <property type="entry name" value="Isochorismatase-like_dom"/>
</dbReference>
<evidence type="ECO:0000259" key="2">
    <source>
        <dbReference type="Pfam" id="PF00857"/>
    </source>
</evidence>
<reference evidence="6" key="3">
    <citation type="submission" date="2016-11" db="EMBL/GenBank/DDBJ databases">
        <authorList>
            <person name="Varghese N."/>
            <person name="Submissions S."/>
        </authorList>
    </citation>
    <scope>NUCLEOTIDE SEQUENCE [LARGE SCALE GENOMIC DNA]</scope>
    <source>
        <strain evidence="6">DX253</strain>
    </source>
</reference>
<sequence>MTSDFDLPTDAVLLAIDFQQGFSDPAWGERNNPDAEERAEELLRAWREADRPVVHVRHNSTEENSPLRGDSDGFAFIPELEPTDDETVFEKRVNSGFIGTELETWLRDGGYETVVVVGLTTDHCVSTTTRMAENLGFRPVLVSDATATFDRIAPDGTEISAETNHRVALAHLDGEFAAVVGTDDLLSAMA</sequence>
<dbReference type="Gene3D" id="3.40.50.850">
    <property type="entry name" value="Isochorismatase-like"/>
    <property type="match status" value="1"/>
</dbReference>
<dbReference type="Proteomes" id="UP000184203">
    <property type="component" value="Unassembled WGS sequence"/>
</dbReference>
<dbReference type="RefSeq" id="WP_007976065.1">
    <property type="nucleotide sequence ID" value="NZ_AEMG01000002.1"/>
</dbReference>
<dbReference type="eggNOG" id="arCOG01943">
    <property type="taxonomic scope" value="Archaea"/>
</dbReference>
<reference evidence="4" key="2">
    <citation type="submission" date="2016-11" db="EMBL/GenBank/DDBJ databases">
        <authorList>
            <person name="Jaros S."/>
            <person name="Januszkiewicz K."/>
            <person name="Wedrychowicz H."/>
        </authorList>
    </citation>
    <scope>NUCLEOTIDE SEQUENCE [LARGE SCALE GENOMIC DNA]</scope>
    <source>
        <strain evidence="4">DX253</strain>
    </source>
</reference>
<dbReference type="PANTHER" id="PTHR43540:SF1">
    <property type="entry name" value="ISOCHORISMATASE HYDROLASE"/>
    <property type="match status" value="1"/>
</dbReference>